<proteinExistence type="predicted"/>
<accession>A0ABY9E771</accession>
<name>A0ABY9E771_9SPIR</name>
<dbReference type="Proteomes" id="UP001304851">
    <property type="component" value="Chromosome"/>
</dbReference>
<keyword evidence="2" id="KW-1185">Reference proteome</keyword>
<dbReference type="SUPFAM" id="SSF50998">
    <property type="entry name" value="Quinoprotein alcohol dehydrogenase-like"/>
    <property type="match status" value="1"/>
</dbReference>
<dbReference type="EMBL" id="CP124072">
    <property type="protein sequence ID" value="WKC91102.1"/>
    <property type="molecule type" value="Genomic_DNA"/>
</dbReference>
<evidence type="ECO:0000313" key="2">
    <source>
        <dbReference type="Proteomes" id="UP001304851"/>
    </source>
</evidence>
<organism evidence="1 2">
    <name type="scientific">Borreliella carolinensis</name>
    <dbReference type="NCBI Taxonomy" id="478174"/>
    <lineage>
        <taxon>Bacteria</taxon>
        <taxon>Pseudomonadati</taxon>
        <taxon>Spirochaetota</taxon>
        <taxon>Spirochaetia</taxon>
        <taxon>Spirochaetales</taxon>
        <taxon>Borreliaceae</taxon>
        <taxon>Borreliella</taxon>
    </lineage>
</organism>
<sequence length="566" mass="65480">MRGLLFIFVFSASFSSLYSGINLYFQKALTGKVAGNPIIDEKRDTITVLTKDRWLTTYTMSLEKKYSYRLNRMPYSFLLKDFDNGYYVITVRNEVQKIRRGKLVWKHKLDFSPLISPAIGNDSILVPLVNEKVVSIDLNSGKKMFEVDIGGRPATSPVVFDNGDFCIASENDGIFLFDSLGNKKWFSRLVAFPFLLMINTKKEIVVGHKSGHIVAYGRDFGEIVDSIKLDFPINFLFEKFNGEYVAISSVGMFFDLNRNFKLKFKKEMKFEIEKAVLYNNRNLLISTKSNGILSFEEDFNISFSDAKLKGLSGLSANSGIIVLGGGDWVLSTYYYEYEKELDVSVWNHFEGNKYNQGRIDLKEKRFVDYDKNYLLLEEILNSNYSDVAYNKFLEILDFLAAEHGNFPPKYLNLYEKAFNVWLLSEKKFDRIASRGKLYRYFVYVNDEASIKSFINLAMRERDINNIITIVQTITKFESYYGQDCIIYNYIQNIVLNYQGNLEIAYSVILNLRNIILNSTAELLSLCKHKYIKLLMFMKRQNFSENINKCINEIISSIQDISSTPQD</sequence>
<protein>
    <submittedName>
        <fullName evidence="1">Uncharacterized protein</fullName>
    </submittedName>
</protein>
<dbReference type="InterPro" id="IPR011047">
    <property type="entry name" value="Quinoprotein_ADH-like_sf"/>
</dbReference>
<reference evidence="1" key="1">
    <citation type="submission" date="2023-04" db="EMBL/GenBank/DDBJ databases">
        <title>Genome sequencing of multiple Borrelia sensu lato isolates spanning a world-wide range of genetic and epidemiological diversity.</title>
        <authorList>
            <person name="Mongodin E.F."/>
            <person name="Fraser C.M."/>
            <person name="Rudenko N."/>
            <person name="Golovchenko M."/>
            <person name="Margos G."/>
            <person name="Fingerle V."/>
            <person name="Marques A."/>
            <person name="Kawabata H."/>
            <person name="Lopes de Carvalho I."/>
            <person name="Norte C."/>
            <person name="Nuncio S."/>
            <person name="Schutzer S.E."/>
            <person name="Luft B."/>
            <person name="Qiu W."/>
            <person name="Casjens S.R."/>
        </authorList>
    </citation>
    <scope>NUCLEOTIDE SEQUENCE [LARGE SCALE GENOMIC DNA]</scope>
    <source>
        <strain evidence="1">SCGT-18</strain>
    </source>
</reference>
<dbReference type="Gene3D" id="2.130.10.10">
    <property type="entry name" value="YVTN repeat-like/Quinoprotein amine dehydrogenase"/>
    <property type="match status" value="1"/>
</dbReference>
<gene>
    <name evidence="1" type="ORF">QIA18_04040</name>
</gene>
<dbReference type="InterPro" id="IPR015943">
    <property type="entry name" value="WD40/YVTN_repeat-like_dom_sf"/>
</dbReference>
<dbReference type="RefSeq" id="WP_301341865.1">
    <property type="nucleotide sequence ID" value="NZ_CP124072.1"/>
</dbReference>
<evidence type="ECO:0000313" key="1">
    <source>
        <dbReference type="EMBL" id="WKC91102.1"/>
    </source>
</evidence>